<name>A0A383EHE1_9ZZZZ</name>
<dbReference type="AlphaFoldDB" id="A0A383EHE1"/>
<gene>
    <name evidence="1" type="ORF">METZ01_LOCUS509146</name>
</gene>
<sequence length="24" mass="2770">VISRHAVPKKITKSKKFGYQIIID</sequence>
<organism evidence="1">
    <name type="scientific">marine metagenome</name>
    <dbReference type="NCBI Taxonomy" id="408172"/>
    <lineage>
        <taxon>unclassified sequences</taxon>
        <taxon>metagenomes</taxon>
        <taxon>ecological metagenomes</taxon>
    </lineage>
</organism>
<feature type="non-terminal residue" evidence="1">
    <location>
        <position position="1"/>
    </location>
</feature>
<reference evidence="1" key="1">
    <citation type="submission" date="2018-05" db="EMBL/GenBank/DDBJ databases">
        <authorList>
            <person name="Lanie J.A."/>
            <person name="Ng W.-L."/>
            <person name="Kazmierczak K.M."/>
            <person name="Andrzejewski T.M."/>
            <person name="Davidsen T.M."/>
            <person name="Wayne K.J."/>
            <person name="Tettelin H."/>
            <person name="Glass J.I."/>
            <person name="Rusch D."/>
            <person name="Podicherti R."/>
            <person name="Tsui H.-C.T."/>
            <person name="Winkler M.E."/>
        </authorList>
    </citation>
    <scope>NUCLEOTIDE SEQUENCE</scope>
</reference>
<dbReference type="EMBL" id="UINC01225998">
    <property type="protein sequence ID" value="SVE56292.1"/>
    <property type="molecule type" value="Genomic_DNA"/>
</dbReference>
<accession>A0A383EHE1</accession>
<evidence type="ECO:0000313" key="1">
    <source>
        <dbReference type="EMBL" id="SVE56292.1"/>
    </source>
</evidence>
<feature type="non-terminal residue" evidence="1">
    <location>
        <position position="24"/>
    </location>
</feature>
<protein>
    <submittedName>
        <fullName evidence="1">Uncharacterized protein</fullName>
    </submittedName>
</protein>
<proteinExistence type="predicted"/>